<sequence length="655" mass="74264">MAVKKTSNETSNDVSDTNGHKDYAPEGTLSSTKSLYQGPKDSNEKWTWLDKEPEDVAEAAENDETAQHAFITRLQKAEDSRKKYETHSIIIQSPHLKEALTEILKGYPGVHCGLKRLEFEAPFQPFVHRWPQLLAYRARTDVDAAAADHVQLLYEMLRVELKDVIKTLDDYVDHGIVTYEHIWTIFQPGSIIYSSSHNGTHGAYKLRSGAYIETRCGKFYQLRVDAIDWDGNNFGRSVEAIRLPEFQGTSPILGLKAFPLSFHPKEEQVKELLINRGKRFEQLAGSQYKEYDGFAVSWDKEGNEIPYHCQGRIIVDSDCFRRFSPVYVPRIEALAAKEGAQEPDQAVKTLETDDALNTGYVFGKQAKTERIRLTEQHHLISLSRVRGYSLKKKQWLLFYLDLIEDIQFNMNAFESLVLPEDQKELILSFAESQAMNQSGFDDVISGKGRGHITLLSGPPGVGKTLTAESVAEHMQAPLFMMSAGDLGINPNEVESKLSNILEMIAKWNAVLLLDECDVFLEARSTHDLERNKLVSIFLRVLEYYEGLLFLTTNRVDNIDAAFQSRIHISMAYPDLNVESRRHIWANFLKGQDAQGGFQDKDLDELATVELNGRQIKNVLKSAALLATRKKDRLSRKYVDTVLAIERRRPGVAVGF</sequence>
<dbReference type="InterPro" id="IPR054289">
    <property type="entry name" value="DUF7025"/>
</dbReference>
<dbReference type="CDD" id="cd19481">
    <property type="entry name" value="RecA-like_protease"/>
    <property type="match status" value="1"/>
</dbReference>
<accession>A0A6A7A2D4</accession>
<feature type="domain" description="AAA+ ATPase" evidence="2">
    <location>
        <begin position="449"/>
        <end position="576"/>
    </location>
</feature>
<dbReference type="Pfam" id="PF22942">
    <property type="entry name" value="DUF7025"/>
    <property type="match status" value="1"/>
</dbReference>
<protein>
    <submittedName>
        <fullName evidence="3">P-loop containing nucleoside triphosphate hydrolase protein</fullName>
    </submittedName>
</protein>
<proteinExistence type="predicted"/>
<feature type="compositionally biased region" description="Basic and acidic residues" evidence="1">
    <location>
        <begin position="41"/>
        <end position="51"/>
    </location>
</feature>
<dbReference type="InterPro" id="IPR003593">
    <property type="entry name" value="AAA+_ATPase"/>
</dbReference>
<dbReference type="SMART" id="SM00382">
    <property type="entry name" value="AAA"/>
    <property type="match status" value="1"/>
</dbReference>
<dbReference type="Gene3D" id="3.40.50.300">
    <property type="entry name" value="P-loop containing nucleotide triphosphate hydrolases"/>
    <property type="match status" value="1"/>
</dbReference>
<evidence type="ECO:0000313" key="4">
    <source>
        <dbReference type="Proteomes" id="UP000799424"/>
    </source>
</evidence>
<dbReference type="SUPFAM" id="SSF52540">
    <property type="entry name" value="P-loop containing nucleoside triphosphate hydrolases"/>
    <property type="match status" value="1"/>
</dbReference>
<feature type="compositionally biased region" description="Polar residues" evidence="1">
    <location>
        <begin position="8"/>
        <end position="17"/>
    </location>
</feature>
<dbReference type="InterPro" id="IPR027417">
    <property type="entry name" value="P-loop_NTPase"/>
</dbReference>
<reference evidence="3" key="1">
    <citation type="journal article" date="2020" name="Stud. Mycol.">
        <title>101 Dothideomycetes genomes: a test case for predicting lifestyles and emergence of pathogens.</title>
        <authorList>
            <person name="Haridas S."/>
            <person name="Albert R."/>
            <person name="Binder M."/>
            <person name="Bloem J."/>
            <person name="Labutti K."/>
            <person name="Salamov A."/>
            <person name="Andreopoulos B."/>
            <person name="Baker S."/>
            <person name="Barry K."/>
            <person name="Bills G."/>
            <person name="Bluhm B."/>
            <person name="Cannon C."/>
            <person name="Castanera R."/>
            <person name="Culley D."/>
            <person name="Daum C."/>
            <person name="Ezra D."/>
            <person name="Gonzalez J."/>
            <person name="Henrissat B."/>
            <person name="Kuo A."/>
            <person name="Liang C."/>
            <person name="Lipzen A."/>
            <person name="Lutzoni F."/>
            <person name="Magnuson J."/>
            <person name="Mondo S."/>
            <person name="Nolan M."/>
            <person name="Ohm R."/>
            <person name="Pangilinan J."/>
            <person name="Park H.-J."/>
            <person name="Ramirez L."/>
            <person name="Alfaro M."/>
            <person name="Sun H."/>
            <person name="Tritt A."/>
            <person name="Yoshinaga Y."/>
            <person name="Zwiers L.-H."/>
            <person name="Turgeon B."/>
            <person name="Goodwin S."/>
            <person name="Spatafora J."/>
            <person name="Crous P."/>
            <person name="Grigoriev I."/>
        </authorList>
    </citation>
    <scope>NUCLEOTIDE SEQUENCE</scope>
    <source>
        <strain evidence="3">CBS 113818</strain>
    </source>
</reference>
<keyword evidence="4" id="KW-1185">Reference proteome</keyword>
<organism evidence="3 4">
    <name type="scientific">Ophiobolus disseminans</name>
    <dbReference type="NCBI Taxonomy" id="1469910"/>
    <lineage>
        <taxon>Eukaryota</taxon>
        <taxon>Fungi</taxon>
        <taxon>Dikarya</taxon>
        <taxon>Ascomycota</taxon>
        <taxon>Pezizomycotina</taxon>
        <taxon>Dothideomycetes</taxon>
        <taxon>Pleosporomycetidae</taxon>
        <taxon>Pleosporales</taxon>
        <taxon>Pleosporineae</taxon>
        <taxon>Phaeosphaeriaceae</taxon>
        <taxon>Ophiobolus</taxon>
    </lineage>
</organism>
<dbReference type="Pfam" id="PF00004">
    <property type="entry name" value="AAA"/>
    <property type="match status" value="1"/>
</dbReference>
<gene>
    <name evidence="3" type="ORF">CC86DRAFT_211610</name>
</gene>
<dbReference type="InterPro" id="IPR003959">
    <property type="entry name" value="ATPase_AAA_core"/>
</dbReference>
<evidence type="ECO:0000313" key="3">
    <source>
        <dbReference type="EMBL" id="KAF2827480.1"/>
    </source>
</evidence>
<dbReference type="EMBL" id="MU006224">
    <property type="protein sequence ID" value="KAF2827480.1"/>
    <property type="molecule type" value="Genomic_DNA"/>
</dbReference>
<name>A0A6A7A2D4_9PLEO</name>
<evidence type="ECO:0000259" key="2">
    <source>
        <dbReference type="SMART" id="SM00382"/>
    </source>
</evidence>
<keyword evidence="3" id="KW-0378">Hydrolase</keyword>
<dbReference type="OrthoDB" id="10042665at2759"/>
<dbReference type="AlphaFoldDB" id="A0A6A7A2D4"/>
<evidence type="ECO:0000256" key="1">
    <source>
        <dbReference type="SAM" id="MobiDB-lite"/>
    </source>
</evidence>
<dbReference type="PANTHER" id="PTHR46411">
    <property type="entry name" value="FAMILY ATPASE, PUTATIVE-RELATED"/>
    <property type="match status" value="1"/>
</dbReference>
<dbReference type="PANTHER" id="PTHR46411:SF3">
    <property type="entry name" value="AAA+ ATPASE DOMAIN-CONTAINING PROTEIN"/>
    <property type="match status" value="1"/>
</dbReference>
<feature type="region of interest" description="Disordered" evidence="1">
    <location>
        <begin position="1"/>
        <end position="52"/>
    </location>
</feature>
<dbReference type="GO" id="GO:0005524">
    <property type="term" value="F:ATP binding"/>
    <property type="evidence" value="ECO:0007669"/>
    <property type="project" value="InterPro"/>
</dbReference>
<dbReference type="GO" id="GO:0016887">
    <property type="term" value="F:ATP hydrolysis activity"/>
    <property type="evidence" value="ECO:0007669"/>
    <property type="project" value="InterPro"/>
</dbReference>
<dbReference type="Proteomes" id="UP000799424">
    <property type="component" value="Unassembled WGS sequence"/>
</dbReference>